<organism evidence="5 6">
    <name type="scientific">Ectobacillus antri</name>
    <dbReference type="NCBI Taxonomy" id="2486280"/>
    <lineage>
        <taxon>Bacteria</taxon>
        <taxon>Bacillati</taxon>
        <taxon>Bacillota</taxon>
        <taxon>Bacilli</taxon>
        <taxon>Bacillales</taxon>
        <taxon>Bacillaceae</taxon>
        <taxon>Ectobacillus</taxon>
    </lineage>
</organism>
<reference evidence="5 6" key="1">
    <citation type="submission" date="2023-04" db="EMBL/GenBank/DDBJ databases">
        <title>Ectobacillus antri isolated from activated sludge.</title>
        <authorList>
            <person name="Yan P."/>
            <person name="Liu X."/>
        </authorList>
    </citation>
    <scope>NUCLEOTIDE SEQUENCE [LARGE SCALE GENOMIC DNA]</scope>
    <source>
        <strain evidence="5 6">C18H</strain>
    </source>
</reference>
<feature type="coiled-coil region" evidence="3">
    <location>
        <begin position="87"/>
        <end position="128"/>
    </location>
</feature>
<dbReference type="InterPro" id="IPR032781">
    <property type="entry name" value="ABC_tran_Xtn"/>
</dbReference>
<dbReference type="SMART" id="SM00382">
    <property type="entry name" value="AAA"/>
    <property type="match status" value="2"/>
</dbReference>
<evidence type="ECO:0000256" key="3">
    <source>
        <dbReference type="SAM" id="Coils"/>
    </source>
</evidence>
<name>A0ABT6H6M2_9BACI</name>
<feature type="coiled-coil region" evidence="3">
    <location>
        <begin position="260"/>
        <end position="308"/>
    </location>
</feature>
<dbReference type="Proteomes" id="UP001218246">
    <property type="component" value="Unassembled WGS sequence"/>
</dbReference>
<dbReference type="Gene3D" id="3.40.50.300">
    <property type="entry name" value="P-loop containing nucleotide triphosphate hydrolases"/>
    <property type="match status" value="2"/>
</dbReference>
<feature type="domain" description="ABC transporter" evidence="4">
    <location>
        <begin position="4"/>
        <end position="257"/>
    </location>
</feature>
<dbReference type="PANTHER" id="PTHR42855">
    <property type="entry name" value="ABC TRANSPORTER ATP-BINDING SUBUNIT"/>
    <property type="match status" value="1"/>
</dbReference>
<feature type="domain" description="ABC transporter" evidence="4">
    <location>
        <begin position="333"/>
        <end position="544"/>
    </location>
</feature>
<keyword evidence="3" id="KW-0175">Coiled coil</keyword>
<dbReference type="Pfam" id="PF12848">
    <property type="entry name" value="ABC_tran_Xtn"/>
    <property type="match status" value="1"/>
</dbReference>
<keyword evidence="1" id="KW-0547">Nucleotide-binding</keyword>
<keyword evidence="2" id="KW-0067">ATP-binding</keyword>
<evidence type="ECO:0000256" key="2">
    <source>
        <dbReference type="ARBA" id="ARBA00022840"/>
    </source>
</evidence>
<gene>
    <name evidence="5" type="primary">abc-f</name>
    <name evidence="5" type="ORF">P6P90_13545</name>
</gene>
<dbReference type="PROSITE" id="PS00211">
    <property type="entry name" value="ABC_TRANSPORTER_1"/>
    <property type="match status" value="2"/>
</dbReference>
<comment type="caution">
    <text evidence="5">The sequence shown here is derived from an EMBL/GenBank/DDBJ whole genome shotgun (WGS) entry which is preliminary data.</text>
</comment>
<evidence type="ECO:0000313" key="6">
    <source>
        <dbReference type="Proteomes" id="UP001218246"/>
    </source>
</evidence>
<accession>A0ABT6H6M2</accession>
<dbReference type="InterPro" id="IPR003439">
    <property type="entry name" value="ABC_transporter-like_ATP-bd"/>
</dbReference>
<dbReference type="EMBL" id="JARULN010000016">
    <property type="protein sequence ID" value="MDG5754982.1"/>
    <property type="molecule type" value="Genomic_DNA"/>
</dbReference>
<dbReference type="RefSeq" id="WP_124565794.1">
    <property type="nucleotide sequence ID" value="NZ_JARRRY010000015.1"/>
</dbReference>
<dbReference type="Pfam" id="PF00005">
    <property type="entry name" value="ABC_tran"/>
    <property type="match status" value="2"/>
</dbReference>
<evidence type="ECO:0000256" key="1">
    <source>
        <dbReference type="ARBA" id="ARBA00022741"/>
    </source>
</evidence>
<dbReference type="SUPFAM" id="SSF52540">
    <property type="entry name" value="P-loop containing nucleoside triphosphate hydrolases"/>
    <property type="match status" value="2"/>
</dbReference>
<keyword evidence="6" id="KW-1185">Reference proteome</keyword>
<evidence type="ECO:0000259" key="4">
    <source>
        <dbReference type="PROSITE" id="PS50893"/>
    </source>
</evidence>
<evidence type="ECO:0000313" key="5">
    <source>
        <dbReference type="EMBL" id="MDG5754982.1"/>
    </source>
</evidence>
<dbReference type="InterPro" id="IPR003593">
    <property type="entry name" value="AAA+_ATPase"/>
</dbReference>
<feature type="coiled-coil region" evidence="3">
    <location>
        <begin position="557"/>
        <end position="614"/>
    </location>
</feature>
<dbReference type="InterPro" id="IPR027417">
    <property type="entry name" value="P-loop_NTPase"/>
</dbReference>
<protein>
    <submittedName>
        <fullName evidence="5">ABC-F type ribosomal protection protein</fullName>
    </submittedName>
</protein>
<dbReference type="InterPro" id="IPR017871">
    <property type="entry name" value="ABC_transporter-like_CS"/>
</dbReference>
<dbReference type="InterPro" id="IPR051309">
    <property type="entry name" value="ABCF_ATPase"/>
</dbReference>
<proteinExistence type="predicted"/>
<dbReference type="NCBIfam" id="NF000355">
    <property type="entry name" value="ribo_prot_ABC_F"/>
    <property type="match status" value="1"/>
</dbReference>
<dbReference type="PROSITE" id="PS50893">
    <property type="entry name" value="ABC_TRANSPORTER_2"/>
    <property type="match status" value="2"/>
</dbReference>
<dbReference type="CDD" id="cd03221">
    <property type="entry name" value="ABCF_EF-3"/>
    <property type="match status" value="2"/>
</dbReference>
<dbReference type="PANTHER" id="PTHR42855:SF2">
    <property type="entry name" value="DRUG RESISTANCE ABC TRANSPORTER,ATP-BINDING PROTEIN"/>
    <property type="match status" value="1"/>
</dbReference>
<sequence>MIITQIHDITKSFGGNIIFENLSVEIHEKDRIGLVGRNGSGKTTLFQLLAGVEAPDSGMIHIKKGLRVGYLAQIPVFPAGTTVQEVLETAFSEVKQLERNMKRLEEQMGSETEQLEKLLEEYGKVQERYLFLGGYEVEAQLAKVCNGLQITSLLPQVFAMLSGGEQTKVCLALMLLQNPDLLLLDEPTNHLDIGAVEWLEQFLQEYSGTIAIISHDRYFLDAVVTKIIDLEDGELHVYHTNYSGFVKEKQERLLLEFQAYEEQQKKIKKMKEAIKRLREWANQANPPNEGLHRRARNMERALERMEKLKRPILEHKKMGLAFRQGERSGKDVVRVEGVTKSFGDKTLFYDATLHLQFQERAAIVGQNGSGKTTLVKMLLGEETIDAGKIQLGGSVKVGYLSQHLPGSTNNTVLEAFREQVSVTEGEARHILAGFLFYGFSVFKKTNQLSGGERMRLRLAQLMHQDVNFLILDEPTNHLDIESREVLEEALENYEGTILAISHDRYFLNKLFDKTYWIQNGALHGFAGNYEWARKKLAERMPVEEKIVVPKRVVKVKEASTDAEWKQLERELEQMEEQLFVLEEKMTQEVDLHELQKLQKEKDELEEKRAMVYEELERLL</sequence>